<proteinExistence type="predicted"/>
<dbReference type="EMBL" id="FQ790347">
    <property type="protein sequence ID" value="CCD53483.1"/>
    <property type="molecule type" value="Genomic_DNA"/>
</dbReference>
<accession>G2YPD5</accession>
<organism evidence="1 2">
    <name type="scientific">Botryotinia fuckeliana (strain T4)</name>
    <name type="common">Noble rot fungus</name>
    <name type="synonym">Botrytis cinerea</name>
    <dbReference type="NCBI Taxonomy" id="999810"/>
    <lineage>
        <taxon>Eukaryota</taxon>
        <taxon>Fungi</taxon>
        <taxon>Dikarya</taxon>
        <taxon>Ascomycota</taxon>
        <taxon>Pezizomycotina</taxon>
        <taxon>Leotiomycetes</taxon>
        <taxon>Helotiales</taxon>
        <taxon>Sclerotiniaceae</taxon>
        <taxon>Botrytis</taxon>
    </lineage>
</organism>
<dbReference type="AlphaFoldDB" id="G2YPD5"/>
<reference evidence="2" key="1">
    <citation type="journal article" date="2011" name="PLoS Genet.">
        <title>Genomic analysis of the necrotrophic fungal pathogens Sclerotinia sclerotiorum and Botrytis cinerea.</title>
        <authorList>
            <person name="Amselem J."/>
            <person name="Cuomo C.A."/>
            <person name="van Kan J.A."/>
            <person name="Viaud M."/>
            <person name="Benito E.P."/>
            <person name="Couloux A."/>
            <person name="Coutinho P.M."/>
            <person name="de Vries R.P."/>
            <person name="Dyer P.S."/>
            <person name="Fillinger S."/>
            <person name="Fournier E."/>
            <person name="Gout L."/>
            <person name="Hahn M."/>
            <person name="Kohn L."/>
            <person name="Lapalu N."/>
            <person name="Plummer K.M."/>
            <person name="Pradier J.M."/>
            <person name="Quevillon E."/>
            <person name="Sharon A."/>
            <person name="Simon A."/>
            <person name="ten Have A."/>
            <person name="Tudzynski B."/>
            <person name="Tudzynski P."/>
            <person name="Wincker P."/>
            <person name="Andrew M."/>
            <person name="Anthouard V."/>
            <person name="Beever R.E."/>
            <person name="Beffa R."/>
            <person name="Benoit I."/>
            <person name="Bouzid O."/>
            <person name="Brault B."/>
            <person name="Chen Z."/>
            <person name="Choquer M."/>
            <person name="Collemare J."/>
            <person name="Cotton P."/>
            <person name="Danchin E.G."/>
            <person name="Da Silva C."/>
            <person name="Gautier A."/>
            <person name="Giraud C."/>
            <person name="Giraud T."/>
            <person name="Gonzalez C."/>
            <person name="Grossetete S."/>
            <person name="Guldener U."/>
            <person name="Henrissat B."/>
            <person name="Howlett B.J."/>
            <person name="Kodira C."/>
            <person name="Kretschmer M."/>
            <person name="Lappartient A."/>
            <person name="Leroch M."/>
            <person name="Levis C."/>
            <person name="Mauceli E."/>
            <person name="Neuveglise C."/>
            <person name="Oeser B."/>
            <person name="Pearson M."/>
            <person name="Poulain J."/>
            <person name="Poussereau N."/>
            <person name="Quesneville H."/>
            <person name="Rascle C."/>
            <person name="Schumacher J."/>
            <person name="Segurens B."/>
            <person name="Sexton A."/>
            <person name="Silva E."/>
            <person name="Sirven C."/>
            <person name="Soanes D.M."/>
            <person name="Talbot N.J."/>
            <person name="Templeton M."/>
            <person name="Yandava C."/>
            <person name="Yarden O."/>
            <person name="Zeng Q."/>
            <person name="Rollins J.A."/>
            <person name="Lebrun M.H."/>
            <person name="Dickman M."/>
        </authorList>
    </citation>
    <scope>NUCLEOTIDE SEQUENCE [LARGE SCALE GENOMIC DNA]</scope>
    <source>
        <strain evidence="2">T4</strain>
    </source>
</reference>
<gene>
    <name evidence="1" type="ORF">BofuT4_uP135280.1</name>
</gene>
<sequence>MALAGMRGNVYCGVLLTPQELTHVTRDLYNCGTMKDFSAVERNVEVKIGRIIIRLFGLMPVDIPVLIPQMHQDRFYGKVRLVSVC</sequence>
<dbReference type="InParanoid" id="G2YPD5"/>
<dbReference type="HOGENOM" id="CLU_2512378_0_0_1"/>
<evidence type="ECO:0000313" key="1">
    <source>
        <dbReference type="EMBL" id="CCD53483.1"/>
    </source>
</evidence>
<dbReference type="Proteomes" id="UP000008177">
    <property type="component" value="Unplaced contigs"/>
</dbReference>
<evidence type="ECO:0000313" key="2">
    <source>
        <dbReference type="Proteomes" id="UP000008177"/>
    </source>
</evidence>
<name>G2YPD5_BOTF4</name>
<protein>
    <submittedName>
        <fullName evidence="1">Uncharacterized protein</fullName>
    </submittedName>
</protein>